<sequence>MDFDDTRPIWLQLATAFRARIASGAWPPASKIPSVRELALAEGANPNTVQRALGELDREGLTLAERAQGRFVTDDDSLIGAARAQLAREATLHHLAQLRALGLGLDDAQSLLTALWNDTPIEGRTR</sequence>
<dbReference type="EMBL" id="JACHMK010000001">
    <property type="protein sequence ID" value="MBB6334205.1"/>
    <property type="molecule type" value="Genomic_DNA"/>
</dbReference>
<dbReference type="SMART" id="SM00345">
    <property type="entry name" value="HTH_GNTR"/>
    <property type="match status" value="1"/>
</dbReference>
<accession>A0A923IXJ8</accession>
<keyword evidence="6" id="KW-1185">Reference proteome</keyword>
<evidence type="ECO:0000256" key="3">
    <source>
        <dbReference type="ARBA" id="ARBA00023163"/>
    </source>
</evidence>
<dbReference type="Gene3D" id="1.10.10.10">
    <property type="entry name" value="Winged helix-like DNA-binding domain superfamily/Winged helix DNA-binding domain"/>
    <property type="match status" value="1"/>
</dbReference>
<proteinExistence type="predicted"/>
<dbReference type="PROSITE" id="PS50949">
    <property type="entry name" value="HTH_GNTR"/>
    <property type="match status" value="1"/>
</dbReference>
<evidence type="ECO:0000256" key="1">
    <source>
        <dbReference type="ARBA" id="ARBA00023015"/>
    </source>
</evidence>
<evidence type="ECO:0000259" key="4">
    <source>
        <dbReference type="PROSITE" id="PS50949"/>
    </source>
</evidence>
<keyword evidence="1" id="KW-0805">Transcription regulation</keyword>
<dbReference type="Proteomes" id="UP000617426">
    <property type="component" value="Unassembled WGS sequence"/>
</dbReference>
<evidence type="ECO:0000313" key="6">
    <source>
        <dbReference type="Proteomes" id="UP000617426"/>
    </source>
</evidence>
<keyword evidence="2 5" id="KW-0238">DNA-binding</keyword>
<dbReference type="InterPro" id="IPR036390">
    <property type="entry name" value="WH_DNA-bd_sf"/>
</dbReference>
<evidence type="ECO:0000256" key="2">
    <source>
        <dbReference type="ARBA" id="ARBA00023125"/>
    </source>
</evidence>
<dbReference type="PANTHER" id="PTHR38445:SF6">
    <property type="entry name" value="GNTR-FAMILY TRANSCRIPTIONAL REGULATOR"/>
    <property type="match status" value="1"/>
</dbReference>
<dbReference type="AlphaFoldDB" id="A0A923IXJ8"/>
<dbReference type="GO" id="GO:0003700">
    <property type="term" value="F:DNA-binding transcription factor activity"/>
    <property type="evidence" value="ECO:0007669"/>
    <property type="project" value="InterPro"/>
</dbReference>
<feature type="domain" description="HTH gntR-type" evidence="4">
    <location>
        <begin position="7"/>
        <end position="75"/>
    </location>
</feature>
<dbReference type="CDD" id="cd07377">
    <property type="entry name" value="WHTH_GntR"/>
    <property type="match status" value="1"/>
</dbReference>
<gene>
    <name evidence="5" type="ORF">HD592_000770</name>
</gene>
<reference evidence="5" key="1">
    <citation type="submission" date="2020-08" db="EMBL/GenBank/DDBJ databases">
        <title>Sequencing the genomes of 1000 actinobacteria strains.</title>
        <authorList>
            <person name="Klenk H.-P."/>
        </authorList>
    </citation>
    <scope>NUCLEOTIDE SEQUENCE</scope>
    <source>
        <strain evidence="5">DSM 10695</strain>
    </source>
</reference>
<name>A0A923IXJ8_9ACTO</name>
<dbReference type="Pfam" id="PF00392">
    <property type="entry name" value="GntR"/>
    <property type="match status" value="1"/>
</dbReference>
<comment type="caution">
    <text evidence="5">The sequence shown here is derived from an EMBL/GenBank/DDBJ whole genome shotgun (WGS) entry which is preliminary data.</text>
</comment>
<dbReference type="InterPro" id="IPR036388">
    <property type="entry name" value="WH-like_DNA-bd_sf"/>
</dbReference>
<evidence type="ECO:0000313" key="5">
    <source>
        <dbReference type="EMBL" id="MBB6334205.1"/>
    </source>
</evidence>
<keyword evidence="3" id="KW-0804">Transcription</keyword>
<dbReference type="RefSeq" id="WP_184452022.1">
    <property type="nucleotide sequence ID" value="NZ_JACHMK010000001.1"/>
</dbReference>
<dbReference type="PANTHER" id="PTHR38445">
    <property type="entry name" value="HTH-TYPE TRANSCRIPTIONAL REPRESSOR YTRA"/>
    <property type="match status" value="1"/>
</dbReference>
<organism evidence="5 6">
    <name type="scientific">Schaalia hyovaginalis</name>
    <dbReference type="NCBI Taxonomy" id="29316"/>
    <lineage>
        <taxon>Bacteria</taxon>
        <taxon>Bacillati</taxon>
        <taxon>Actinomycetota</taxon>
        <taxon>Actinomycetes</taxon>
        <taxon>Actinomycetales</taxon>
        <taxon>Actinomycetaceae</taxon>
        <taxon>Schaalia</taxon>
    </lineage>
</organism>
<protein>
    <submittedName>
        <fullName evidence="5">DNA-binding transcriptional regulator YhcF (GntR family)</fullName>
    </submittedName>
</protein>
<dbReference type="SUPFAM" id="SSF46785">
    <property type="entry name" value="Winged helix' DNA-binding domain"/>
    <property type="match status" value="1"/>
</dbReference>
<dbReference type="GO" id="GO:0003677">
    <property type="term" value="F:DNA binding"/>
    <property type="evidence" value="ECO:0007669"/>
    <property type="project" value="UniProtKB-KW"/>
</dbReference>
<dbReference type="InterPro" id="IPR000524">
    <property type="entry name" value="Tscrpt_reg_HTH_GntR"/>
</dbReference>